<organism evidence="1 2">
    <name type="scientific">Caerostris extrusa</name>
    <name type="common">Bark spider</name>
    <name type="synonym">Caerostris bankana</name>
    <dbReference type="NCBI Taxonomy" id="172846"/>
    <lineage>
        <taxon>Eukaryota</taxon>
        <taxon>Metazoa</taxon>
        <taxon>Ecdysozoa</taxon>
        <taxon>Arthropoda</taxon>
        <taxon>Chelicerata</taxon>
        <taxon>Arachnida</taxon>
        <taxon>Araneae</taxon>
        <taxon>Araneomorphae</taxon>
        <taxon>Entelegynae</taxon>
        <taxon>Araneoidea</taxon>
        <taxon>Araneidae</taxon>
        <taxon>Caerostris</taxon>
    </lineage>
</organism>
<dbReference type="Proteomes" id="UP001054945">
    <property type="component" value="Unassembled WGS sequence"/>
</dbReference>
<sequence length="139" mass="17128">MSIELMEYGYPTGIWLSRIAEKYGIELMEYGYNQLEYGYQLYEIWYQQEGLYGYQVMEYEYHQLEYGYRIDEIWRKNIGIGVIYMGIEVMEYGITSRIAIELMKYGYRRKEYMGIESMEYGYHKLEYGYRMDGIWYNRK</sequence>
<evidence type="ECO:0000313" key="1">
    <source>
        <dbReference type="EMBL" id="GIY74495.1"/>
    </source>
</evidence>
<accession>A0AAV4VX94</accession>
<proteinExistence type="predicted"/>
<name>A0AAV4VX94_CAEEX</name>
<dbReference type="EMBL" id="BPLR01015223">
    <property type="protein sequence ID" value="GIY74495.1"/>
    <property type="molecule type" value="Genomic_DNA"/>
</dbReference>
<dbReference type="AlphaFoldDB" id="A0AAV4VX94"/>
<comment type="caution">
    <text evidence="1">The sequence shown here is derived from an EMBL/GenBank/DDBJ whole genome shotgun (WGS) entry which is preliminary data.</text>
</comment>
<evidence type="ECO:0000313" key="2">
    <source>
        <dbReference type="Proteomes" id="UP001054945"/>
    </source>
</evidence>
<protein>
    <submittedName>
        <fullName evidence="1">Uncharacterized protein</fullName>
    </submittedName>
</protein>
<reference evidence="1 2" key="1">
    <citation type="submission" date="2021-06" db="EMBL/GenBank/DDBJ databases">
        <title>Caerostris extrusa draft genome.</title>
        <authorList>
            <person name="Kono N."/>
            <person name="Arakawa K."/>
        </authorList>
    </citation>
    <scope>NUCLEOTIDE SEQUENCE [LARGE SCALE GENOMIC DNA]</scope>
</reference>
<gene>
    <name evidence="1" type="ORF">CEXT_301931</name>
</gene>
<keyword evidence="2" id="KW-1185">Reference proteome</keyword>